<accession>X7E8J1</accession>
<dbReference type="Pfam" id="PF00270">
    <property type="entry name" value="DEAD"/>
    <property type="match status" value="1"/>
</dbReference>
<dbReference type="PANTHER" id="PTHR47957">
    <property type="entry name" value="ATP-DEPENDENT HELICASE HRQ1"/>
    <property type="match status" value="1"/>
</dbReference>
<dbReference type="Gene3D" id="3.40.50.300">
    <property type="entry name" value="P-loop containing nucleotide triphosphate hydrolases"/>
    <property type="match status" value="2"/>
</dbReference>
<dbReference type="SUPFAM" id="SSF52540">
    <property type="entry name" value="P-loop containing nucleoside triphosphate hydrolases"/>
    <property type="match status" value="1"/>
</dbReference>
<dbReference type="eggNOG" id="COG1201">
    <property type="taxonomic scope" value="Bacteria"/>
</dbReference>
<evidence type="ECO:0000313" key="7">
    <source>
        <dbReference type="Proteomes" id="UP000054058"/>
    </source>
</evidence>
<comment type="caution">
    <text evidence="6">The sequence shown here is derived from an EMBL/GenBank/DDBJ whole genome shotgun (WGS) entry which is preliminary data.</text>
</comment>
<dbReference type="PROSITE" id="PS51192">
    <property type="entry name" value="HELICASE_ATP_BIND_1"/>
    <property type="match status" value="1"/>
</dbReference>
<evidence type="ECO:0000259" key="5">
    <source>
        <dbReference type="PROSITE" id="PS51194"/>
    </source>
</evidence>
<dbReference type="GO" id="GO:0006289">
    <property type="term" value="P:nucleotide-excision repair"/>
    <property type="evidence" value="ECO:0007669"/>
    <property type="project" value="TreeGrafter"/>
</dbReference>
<sequence>MRPYFSSLVTQAISRAKESSLSILSITNPSLRNHLSEQMSVTAGQGDAFLADPVFEHMFGWEKAEPLMSDLEGSLLSHELVNSLDQKQIMNRNDSDKQQFKKNKYRFGKEFQPYAHQLKAWQYLIEEEKKSVIVTSGTGSGKTECFMVPVLNDLCREQKETKAPLVGVRALFLYPLNALINSQEERLDAWTQAFGDKIRYCLYNGNTPNDEAKVYQAQKKCKNQILSRELMRKEPAPLLVTNGTMLEYMLIRQIDSPIIEASRQAQSLRWIILDEAHSYMGSQAAELALQLRRVIYAFGVEAKNVRFVATSATIANKDAEKQLKTFLSNIAGVGIDQIEVIGGQRIIPEINDTANLSQSLEAIESIPADLDPSDKEYDEKVSLARFSALEMSPIAKALRSVMTANSQGPMTLNDIARAMGKMLNQEPIEQKILLRWIDILTGTVKDTKFDSQAFLKLRAHFFQRMTQGLWACVDSHCPAKKDTHLATNWPFGMVYATQRSRCECQAPVLELSSCLECNEPHLLGENKGGKIIQWNTRTHNEFALENDELDEDEDEEQKAPVHLEGKSVLPDIYASCYTKSESFNLIGLDKEGNQVHQKEGYILAQADPKVMCCSACGYQPHHGGLPFKRALLSAPFYVTSVVPTVLEYCPDFEIDKDDKTKNIGRLSLPGRGRRLITFTDSRQGTARLAVKMQQEAERSKLRGAVLESLKQAQNKQPIEDVLNDDVTPEALLEQAKILRNLGAISNAEDLEQKALSLKSGVKSLKPIELSWSEMAQELAGLSDFKGSILISNKQLSPEIFDQTDGAYKLADMMLFREFSRRPKRQNSSETQGLVKVGYQGLSRIKKVPEYWEQYGLDLNDWIDFLKVSLDFFVRENSYVKLEDDGWKKWIGQRFSSKELIIPSSEEANEMRVKKWPQVNRKGAQGRLVKLLMLGAGLDLQHLLHVELINAWLKQAWLDLTQTSKVLSHDGNRFHLRRHEMTFSLTNKVYICPITHKLFDTCFKNLTPYLPRKIDGHNIICEEVSYPLLSDFDLSQKDYDEGIDTIRDSVSEDENIQVLRSQNLWTDINDRAVEGGFYYRTAEHSAQQSSSALSKYEDMFKKGQINVLNCSTTMEMGVDIGGISAVVMNNVPPHPANYLQRAGRAGRSKESRAISYTLCKSNPHDQQVFSKPKWAFETDIAAPYVAFNSPRLVQRHVNAILLSIYLKEEVGDTSTDKTSLKLEWFFSGQDSICSRFILWLKAGSNRVNKAILGISKGTDLSELPASKLRENTAKAIEVHMQKWQKDHEYLITEQVSAEKGSPFSYRIEIEVKRLCNEYLLKELAAKAFLPGYGFPTDVVTFDNNNIVDFKRSKNRGKGKTSQERREDNLARVRGLPSRNLAVAIKEYAPGTELVLDGRVFKSGGVSLSWHNMVDTDIKEAQQFDMAWRCGHCGQTGYEKGVTQASKNLVCSNSTCAKPIKSANTRKVLQPTGFVSEFYAEPNNDISVQSYVPIEPAWLSTRGEKHALPNPAMGHMTADVDGTIFYHSSGVSGKGYALCLSCGRAASLDKDGNPPSTFNTGVRHHPLVPNRQSKETESDSYCHGEATIQEGIHLGYHTNTDVFELVLRHPVTQEYIAEDKDGRIIATTLAVALRSALAEKLGISTGELGYATRPAIVDETNTATVIQLYDAISGGAGFATSAPERIQTLLEMMASKLICEKCEACCNDCLLESDSRHDVDKLDRMKALEWLGADFLNHNGSSEVLNLLNDGQYYHSSIGEFIKTYMDRGLSSINLWLSDNVTDWDLNALEFKNILLRYMYEDNCQVNLVVPENALNDQLKEVIYRLNIQGFEFFTGKPDKHEIVAQFECKNKTITIANTELGVNCPSKDWHASNGVVIFSNTEKAVALKKIDMSDWNVPDTTHLILKNDCDGSIKQFPEKFWHAINRRIKSNLFEKGMIKEIYFRDRYLVTPLHASLLFNLLNGLTEQINQYSLIEIETANFAYNTNAQSFNDNWDTLEARKQAVKCVLEDITGKSIRFDSSRKTEVAHSRIMQITFDSGEILKLYLDEGLGCWETRSSKTFDFKASVMSQARAIKSCSENINIRSRTKGTSIFIVNEK</sequence>
<dbReference type="PATRIC" id="fig|1122207.3.peg.1043"/>
<dbReference type="eggNOG" id="COG1205">
    <property type="taxonomic scope" value="Bacteria"/>
</dbReference>
<dbReference type="InterPro" id="IPR011545">
    <property type="entry name" value="DEAD/DEAH_box_helicase_dom"/>
</dbReference>
<dbReference type="EMBL" id="JAMB01000003">
    <property type="protein sequence ID" value="ETX11506.1"/>
    <property type="molecule type" value="Genomic_DNA"/>
</dbReference>
<evidence type="ECO:0000256" key="2">
    <source>
        <dbReference type="ARBA" id="ARBA00022840"/>
    </source>
</evidence>
<feature type="domain" description="Helicase ATP-binding" evidence="4">
    <location>
        <begin position="123"/>
        <end position="332"/>
    </location>
</feature>
<keyword evidence="6" id="KW-0347">Helicase</keyword>
<dbReference type="RefSeq" id="WP_036159847.1">
    <property type="nucleotide sequence ID" value="NZ_JAMB01000003.1"/>
</dbReference>
<keyword evidence="6" id="KW-0378">Hydrolase</keyword>
<dbReference type="InterPro" id="IPR001650">
    <property type="entry name" value="Helicase_C-like"/>
</dbReference>
<keyword evidence="2" id="KW-0067">ATP-binding</keyword>
<dbReference type="SMART" id="SM00490">
    <property type="entry name" value="HELICc"/>
    <property type="match status" value="1"/>
</dbReference>
<organism evidence="6 7">
    <name type="scientific">Marinomonas ushuaiensis DSM 15871</name>
    <dbReference type="NCBI Taxonomy" id="1122207"/>
    <lineage>
        <taxon>Bacteria</taxon>
        <taxon>Pseudomonadati</taxon>
        <taxon>Pseudomonadota</taxon>
        <taxon>Gammaproteobacteria</taxon>
        <taxon>Oceanospirillales</taxon>
        <taxon>Oceanospirillaceae</taxon>
        <taxon>Marinomonas</taxon>
    </lineage>
</organism>
<name>X7E8J1_9GAMM</name>
<dbReference type="Pfam" id="PF09369">
    <property type="entry name" value="MZB"/>
    <property type="match status" value="1"/>
</dbReference>
<evidence type="ECO:0000259" key="4">
    <source>
        <dbReference type="PROSITE" id="PS51192"/>
    </source>
</evidence>
<dbReference type="OrthoDB" id="9815222at2"/>
<evidence type="ECO:0000313" key="6">
    <source>
        <dbReference type="EMBL" id="ETX11506.1"/>
    </source>
</evidence>
<feature type="domain" description="Helicase C-terminal" evidence="5">
    <location>
        <begin position="1012"/>
        <end position="1190"/>
    </location>
</feature>
<dbReference type="PROSITE" id="PS51194">
    <property type="entry name" value="HELICASE_CTER"/>
    <property type="match status" value="1"/>
</dbReference>
<dbReference type="Pfam" id="PF00271">
    <property type="entry name" value="Helicase_C"/>
    <property type="match status" value="1"/>
</dbReference>
<dbReference type="GO" id="GO:0036297">
    <property type="term" value="P:interstrand cross-link repair"/>
    <property type="evidence" value="ECO:0007669"/>
    <property type="project" value="TreeGrafter"/>
</dbReference>
<dbReference type="Proteomes" id="UP000054058">
    <property type="component" value="Unassembled WGS sequence"/>
</dbReference>
<dbReference type="GO" id="GO:0005524">
    <property type="term" value="F:ATP binding"/>
    <property type="evidence" value="ECO:0007669"/>
    <property type="project" value="UniProtKB-KW"/>
</dbReference>
<dbReference type="SMART" id="SM00487">
    <property type="entry name" value="DEXDc"/>
    <property type="match status" value="1"/>
</dbReference>
<evidence type="ECO:0000256" key="3">
    <source>
        <dbReference type="SAM" id="MobiDB-lite"/>
    </source>
</evidence>
<dbReference type="InterPro" id="IPR027417">
    <property type="entry name" value="P-loop_NTPase"/>
</dbReference>
<proteinExistence type="predicted"/>
<protein>
    <submittedName>
        <fullName evidence="6">DEAD/DEAH box helicase</fullName>
    </submittedName>
</protein>
<gene>
    <name evidence="6" type="ORF">MUS1_09490</name>
</gene>
<feature type="region of interest" description="Disordered" evidence="3">
    <location>
        <begin position="1551"/>
        <end position="1578"/>
    </location>
</feature>
<reference evidence="6 7" key="1">
    <citation type="submission" date="2014-01" db="EMBL/GenBank/DDBJ databases">
        <title>Marinomonas ushuaiensis DSM 15871 Genome Sequencing.</title>
        <authorList>
            <person name="Lai Q."/>
            <person name="Shao Z.S."/>
        </authorList>
    </citation>
    <scope>NUCLEOTIDE SEQUENCE [LARGE SCALE GENOMIC DNA]</scope>
    <source>
        <strain evidence="6 7">DSM 15871</strain>
    </source>
</reference>
<evidence type="ECO:0000256" key="1">
    <source>
        <dbReference type="ARBA" id="ARBA00022741"/>
    </source>
</evidence>
<dbReference type="InterPro" id="IPR014001">
    <property type="entry name" value="Helicase_ATP-bd"/>
</dbReference>
<keyword evidence="1" id="KW-0547">Nucleotide-binding</keyword>
<dbReference type="STRING" id="1122207.MUS1_09490"/>
<dbReference type="GO" id="GO:0003676">
    <property type="term" value="F:nucleic acid binding"/>
    <property type="evidence" value="ECO:0007669"/>
    <property type="project" value="InterPro"/>
</dbReference>
<dbReference type="PANTHER" id="PTHR47957:SF3">
    <property type="entry name" value="ATP-DEPENDENT HELICASE HRQ1"/>
    <property type="match status" value="1"/>
</dbReference>
<dbReference type="InterPro" id="IPR018973">
    <property type="entry name" value="MZB"/>
</dbReference>
<dbReference type="GO" id="GO:0043138">
    <property type="term" value="F:3'-5' DNA helicase activity"/>
    <property type="evidence" value="ECO:0007669"/>
    <property type="project" value="TreeGrafter"/>
</dbReference>
<keyword evidence="7" id="KW-1185">Reference proteome</keyword>